<dbReference type="InterPro" id="IPR007318">
    <property type="entry name" value="Phopholipid_MeTrfase"/>
</dbReference>
<feature type="transmembrane region" description="Helical" evidence="5">
    <location>
        <begin position="21"/>
        <end position="38"/>
    </location>
</feature>
<feature type="transmembrane region" description="Helical" evidence="5">
    <location>
        <begin position="84"/>
        <end position="102"/>
    </location>
</feature>
<keyword evidence="4 5" id="KW-0472">Membrane</keyword>
<dbReference type="Proteomes" id="UP000229307">
    <property type="component" value="Unassembled WGS sequence"/>
</dbReference>
<sequence>MLKFGDFIKEYFRHVKPILKGFLVLVIFTLVIMAIGRVRSRQGWFFIWINIILFVIQLVIFSANAGFNKGRQRPSIGGKWRDRLFFLVYVLIFLSVFVVSSLDTGRYRWTRDFPVYGYVIGYILYISSVGLFSWSMWTNRFFLSTARVQKESGQEVAQNGPYRFIRHPGYLSSIMIVTATPLVFGSMRGFAPAFIVIVILIIRTFIEDEALQEGLPGYTEYAKKIKYRLLPYIW</sequence>
<evidence type="ECO:0000313" key="6">
    <source>
        <dbReference type="EMBL" id="PIZ14518.1"/>
    </source>
</evidence>
<evidence type="ECO:0000256" key="1">
    <source>
        <dbReference type="ARBA" id="ARBA00004127"/>
    </source>
</evidence>
<comment type="subcellular location">
    <subcellularLocation>
        <location evidence="1">Endomembrane system</location>
        <topology evidence="1">Multi-pass membrane protein</topology>
    </subcellularLocation>
</comment>
<organism evidence="6 7">
    <name type="scientific">Candidatus Desantisbacteria bacterium CG_4_10_14_0_8_um_filter_48_22</name>
    <dbReference type="NCBI Taxonomy" id="1974543"/>
    <lineage>
        <taxon>Bacteria</taxon>
        <taxon>Candidatus Desantisiibacteriota</taxon>
    </lineage>
</organism>
<feature type="transmembrane region" description="Helical" evidence="5">
    <location>
        <begin position="44"/>
        <end position="63"/>
    </location>
</feature>
<evidence type="ECO:0000256" key="3">
    <source>
        <dbReference type="ARBA" id="ARBA00022989"/>
    </source>
</evidence>
<dbReference type="Pfam" id="PF04191">
    <property type="entry name" value="PEMT"/>
    <property type="match status" value="1"/>
</dbReference>
<gene>
    <name evidence="6" type="ORF">COY52_12310</name>
</gene>
<comment type="caution">
    <text evidence="6">The sequence shown here is derived from an EMBL/GenBank/DDBJ whole genome shotgun (WGS) entry which is preliminary data.</text>
</comment>
<dbReference type="PANTHER" id="PTHR43847">
    <property type="entry name" value="BLL3993 PROTEIN"/>
    <property type="match status" value="1"/>
</dbReference>
<dbReference type="AlphaFoldDB" id="A0A2M7S5B8"/>
<feature type="transmembrane region" description="Helical" evidence="5">
    <location>
        <begin position="190"/>
        <end position="206"/>
    </location>
</feature>
<dbReference type="InterPro" id="IPR052527">
    <property type="entry name" value="Metal_cation-efflux_comp"/>
</dbReference>
<reference evidence="7" key="1">
    <citation type="submission" date="2017-09" db="EMBL/GenBank/DDBJ databases">
        <title>Depth-based differentiation of microbial function through sediment-hosted aquifers and enrichment of novel symbionts in the deep terrestrial subsurface.</title>
        <authorList>
            <person name="Probst A.J."/>
            <person name="Ladd B."/>
            <person name="Jarett J.K."/>
            <person name="Geller-Mcgrath D.E."/>
            <person name="Sieber C.M.K."/>
            <person name="Emerson J.B."/>
            <person name="Anantharaman K."/>
            <person name="Thomas B.C."/>
            <person name="Malmstrom R."/>
            <person name="Stieglmeier M."/>
            <person name="Klingl A."/>
            <person name="Woyke T."/>
            <person name="Ryan C.M."/>
            <person name="Banfield J.F."/>
        </authorList>
    </citation>
    <scope>NUCLEOTIDE SEQUENCE [LARGE SCALE GENOMIC DNA]</scope>
</reference>
<keyword evidence="2 5" id="KW-0812">Transmembrane</keyword>
<protein>
    <recommendedName>
        <fullName evidence="8">Isoprenylcysteine carboxyl methyltransferase</fullName>
    </recommendedName>
</protein>
<evidence type="ECO:0000256" key="5">
    <source>
        <dbReference type="SAM" id="Phobius"/>
    </source>
</evidence>
<accession>A0A2M7S5B8</accession>
<feature type="transmembrane region" description="Helical" evidence="5">
    <location>
        <begin position="122"/>
        <end position="143"/>
    </location>
</feature>
<proteinExistence type="predicted"/>
<dbReference type="EMBL" id="PFMR01000341">
    <property type="protein sequence ID" value="PIZ14518.1"/>
    <property type="molecule type" value="Genomic_DNA"/>
</dbReference>
<keyword evidence="3 5" id="KW-1133">Transmembrane helix</keyword>
<name>A0A2M7S5B8_9BACT</name>
<evidence type="ECO:0008006" key="8">
    <source>
        <dbReference type="Google" id="ProtNLM"/>
    </source>
</evidence>
<evidence type="ECO:0000256" key="4">
    <source>
        <dbReference type="ARBA" id="ARBA00023136"/>
    </source>
</evidence>
<evidence type="ECO:0000313" key="7">
    <source>
        <dbReference type="Proteomes" id="UP000229307"/>
    </source>
</evidence>
<dbReference type="Gene3D" id="1.20.120.1630">
    <property type="match status" value="1"/>
</dbReference>
<dbReference type="GO" id="GO:0012505">
    <property type="term" value="C:endomembrane system"/>
    <property type="evidence" value="ECO:0007669"/>
    <property type="project" value="UniProtKB-SubCell"/>
</dbReference>
<dbReference type="PANTHER" id="PTHR43847:SF1">
    <property type="entry name" value="BLL3993 PROTEIN"/>
    <property type="match status" value="1"/>
</dbReference>
<evidence type="ECO:0000256" key="2">
    <source>
        <dbReference type="ARBA" id="ARBA00022692"/>
    </source>
</evidence>